<protein>
    <recommendedName>
        <fullName evidence="2">BTB domain-containing protein</fullName>
    </recommendedName>
</protein>
<evidence type="ECO:0000313" key="3">
    <source>
        <dbReference type="EMBL" id="KZT35174.1"/>
    </source>
</evidence>
<evidence type="ECO:0000259" key="2">
    <source>
        <dbReference type="PROSITE" id="PS50097"/>
    </source>
</evidence>
<name>A0A166ABI4_9AGAM</name>
<dbReference type="PROSITE" id="PS50097">
    <property type="entry name" value="BTB"/>
    <property type="match status" value="1"/>
</dbReference>
<dbReference type="InterPro" id="IPR000210">
    <property type="entry name" value="BTB/POZ_dom"/>
</dbReference>
<dbReference type="Gene3D" id="3.30.710.10">
    <property type="entry name" value="Potassium Channel Kv1.1, Chain A"/>
    <property type="match status" value="1"/>
</dbReference>
<proteinExistence type="predicted"/>
<dbReference type="AlphaFoldDB" id="A0A166ABI4"/>
<dbReference type="OrthoDB" id="3357985at2759"/>
<evidence type="ECO:0000256" key="1">
    <source>
        <dbReference type="SAM" id="MobiDB-lite"/>
    </source>
</evidence>
<dbReference type="Proteomes" id="UP000076798">
    <property type="component" value="Unassembled WGS sequence"/>
</dbReference>
<dbReference type="InterPro" id="IPR011333">
    <property type="entry name" value="SKP1/BTB/POZ_sf"/>
</dbReference>
<feature type="region of interest" description="Disordered" evidence="1">
    <location>
        <begin position="210"/>
        <end position="232"/>
    </location>
</feature>
<accession>A0A166ABI4</accession>
<dbReference type="Pfam" id="PF00651">
    <property type="entry name" value="BTB"/>
    <property type="match status" value="1"/>
</dbReference>
<organism evidence="3 4">
    <name type="scientific">Sistotremastrum suecicum HHB10207 ss-3</name>
    <dbReference type="NCBI Taxonomy" id="1314776"/>
    <lineage>
        <taxon>Eukaryota</taxon>
        <taxon>Fungi</taxon>
        <taxon>Dikarya</taxon>
        <taxon>Basidiomycota</taxon>
        <taxon>Agaricomycotina</taxon>
        <taxon>Agaricomycetes</taxon>
        <taxon>Sistotremastrales</taxon>
        <taxon>Sistotremastraceae</taxon>
        <taxon>Sistotremastrum</taxon>
    </lineage>
</organism>
<keyword evidence="4" id="KW-1185">Reference proteome</keyword>
<feature type="domain" description="BTB" evidence="2">
    <location>
        <begin position="20"/>
        <end position="82"/>
    </location>
</feature>
<reference evidence="3 4" key="1">
    <citation type="journal article" date="2016" name="Mol. Biol. Evol.">
        <title>Comparative Genomics of Early-Diverging Mushroom-Forming Fungi Provides Insights into the Origins of Lignocellulose Decay Capabilities.</title>
        <authorList>
            <person name="Nagy L.G."/>
            <person name="Riley R."/>
            <person name="Tritt A."/>
            <person name="Adam C."/>
            <person name="Daum C."/>
            <person name="Floudas D."/>
            <person name="Sun H."/>
            <person name="Yadav J.S."/>
            <person name="Pangilinan J."/>
            <person name="Larsson K.H."/>
            <person name="Matsuura K."/>
            <person name="Barry K."/>
            <person name="Labutti K."/>
            <person name="Kuo R."/>
            <person name="Ohm R.A."/>
            <person name="Bhattacharya S.S."/>
            <person name="Shirouzu T."/>
            <person name="Yoshinaga Y."/>
            <person name="Martin F.M."/>
            <person name="Grigoriev I.V."/>
            <person name="Hibbett D.S."/>
        </authorList>
    </citation>
    <scope>NUCLEOTIDE SEQUENCE [LARGE SCALE GENOMIC DNA]</scope>
    <source>
        <strain evidence="3 4">HHB10207 ss-3</strain>
    </source>
</reference>
<dbReference type="EMBL" id="KV428150">
    <property type="protein sequence ID" value="KZT35174.1"/>
    <property type="molecule type" value="Genomic_DNA"/>
</dbReference>
<dbReference type="CDD" id="cd18186">
    <property type="entry name" value="BTB_POZ_ZBTB_KLHL-like"/>
    <property type="match status" value="1"/>
</dbReference>
<dbReference type="STRING" id="1314776.A0A166ABI4"/>
<gene>
    <name evidence="3" type="ORF">SISSUDRAFT_1121795</name>
</gene>
<evidence type="ECO:0000313" key="4">
    <source>
        <dbReference type="Proteomes" id="UP000076798"/>
    </source>
</evidence>
<dbReference type="SMART" id="SM00225">
    <property type="entry name" value="BTB"/>
    <property type="match status" value="1"/>
</dbReference>
<dbReference type="SUPFAM" id="SSF54695">
    <property type="entry name" value="POZ domain"/>
    <property type="match status" value="1"/>
</dbReference>
<sequence length="331" mass="38196">MEAPQPTPTTASPHFQFPDSDLIIRTRDRVDFRVHKSLMSFSSRVFRDMLTLDNIAPPTSSTHVVDVSEISSHMEAMLRYIYPLPSPIIQTLDQLVVLLEIADKYDISVILIALEDFLLTNTLWKKDPVKSFGLSKKFNLKRWQAVVEPEIVKSSSRVMLTMSSSHVGDAVTAEDLRRLEFYRDHRVFRAISILRQQSLSVISRCHCQREDDDVSSSDEESDESDSDDEDDGFPCASWETFVSVCQNYLISNPTTDITRPYLRTEAIERSTCKDARRYLITLNDWAVHQTQARIQALPWIFPAEYEQKKASLYTPRADWRERVDFGYDRTA</sequence>